<evidence type="ECO:0000313" key="2">
    <source>
        <dbReference type="Proteomes" id="UP000078397"/>
    </source>
</evidence>
<proteinExistence type="predicted"/>
<dbReference type="GeneID" id="33936437"/>
<keyword evidence="2" id="KW-1185">Reference proteome</keyword>
<evidence type="ECO:0000313" key="1">
    <source>
        <dbReference type="EMBL" id="OWT43361.1"/>
    </source>
</evidence>
<dbReference type="RefSeq" id="XP_022285794.1">
    <property type="nucleotide sequence ID" value="XM_022429179.1"/>
</dbReference>
<dbReference type="AlphaFoldDB" id="A0A219ARH6"/>
<protein>
    <submittedName>
        <fullName evidence="1">Uncharacterized protein</fullName>
    </submittedName>
</protein>
<comment type="caution">
    <text evidence="1">The sequence shown here is derived from an EMBL/GenBank/DDBJ whole genome shotgun (WGS) entry which is preliminary data.</text>
</comment>
<name>A0A219ARH6_METCM</name>
<dbReference type="KEGG" id="pchm:VFPPC_17476"/>
<gene>
    <name evidence="1" type="ORF">VFPPC_17476</name>
</gene>
<organism evidence="1 2">
    <name type="scientific">Pochonia chlamydosporia 170</name>
    <dbReference type="NCBI Taxonomy" id="1380566"/>
    <lineage>
        <taxon>Eukaryota</taxon>
        <taxon>Fungi</taxon>
        <taxon>Dikarya</taxon>
        <taxon>Ascomycota</taxon>
        <taxon>Pezizomycotina</taxon>
        <taxon>Sordariomycetes</taxon>
        <taxon>Hypocreomycetidae</taxon>
        <taxon>Hypocreales</taxon>
        <taxon>Clavicipitaceae</taxon>
        <taxon>Pochonia</taxon>
    </lineage>
</organism>
<dbReference type="Proteomes" id="UP000078397">
    <property type="component" value="Unassembled WGS sequence"/>
</dbReference>
<accession>A0A219ARH6</accession>
<dbReference type="EMBL" id="LSBJ02000002">
    <property type="protein sequence ID" value="OWT43361.1"/>
    <property type="molecule type" value="Genomic_DNA"/>
</dbReference>
<reference evidence="1 2" key="1">
    <citation type="journal article" date="2016" name="PLoS Pathog.">
        <title>Biosynthesis of antibiotic leucinostatins in bio-control fungus Purpureocillium lilacinum and their inhibition on phytophthora revealed by genome mining.</title>
        <authorList>
            <person name="Wang G."/>
            <person name="Liu Z."/>
            <person name="Lin R."/>
            <person name="Li E."/>
            <person name="Mao Z."/>
            <person name="Ling J."/>
            <person name="Yang Y."/>
            <person name="Yin W.B."/>
            <person name="Xie B."/>
        </authorList>
    </citation>
    <scope>NUCLEOTIDE SEQUENCE [LARGE SCALE GENOMIC DNA]</scope>
    <source>
        <strain evidence="1">170</strain>
    </source>
</reference>
<sequence>MVDYSLNSTLLAGRYPNITEPRLKGGLGTETNRFILEVGASCMHAHHFHHYGKANGTGIWLKGVALNGKLKLGWQFLYFRLAVVCQRPVSWSSLVVRTTSGEAERMSSYWYTRCKHLVCTFNHWRITWSPR</sequence>